<keyword evidence="3" id="KW-0786">Thiamine pyrophosphate</keyword>
<comment type="caution">
    <text evidence="5">The sequence shown here is derived from an EMBL/GenBank/DDBJ whole genome shotgun (WGS) entry which is preliminary data.</text>
</comment>
<comment type="cofactor">
    <cofactor evidence="1">
        <name>thiamine diphosphate</name>
        <dbReference type="ChEBI" id="CHEBI:58937"/>
    </cofactor>
</comment>
<dbReference type="Proteomes" id="UP001485226">
    <property type="component" value="Unassembled WGS sequence"/>
</dbReference>
<dbReference type="RefSeq" id="WP_341691218.1">
    <property type="nucleotide sequence ID" value="NZ_JBBYHS010000007.1"/>
</dbReference>
<dbReference type="Gene3D" id="3.40.50.970">
    <property type="match status" value="1"/>
</dbReference>
<dbReference type="PANTHER" id="PTHR47514">
    <property type="entry name" value="TRANSKETOLASE N-TERMINAL SECTION-RELATED"/>
    <property type="match status" value="1"/>
</dbReference>
<feature type="domain" description="Transketolase N-terminal" evidence="4">
    <location>
        <begin position="20"/>
        <end position="258"/>
    </location>
</feature>
<dbReference type="InterPro" id="IPR029061">
    <property type="entry name" value="THDP-binding"/>
</dbReference>
<dbReference type="Pfam" id="PF00456">
    <property type="entry name" value="Transketolase_N"/>
    <property type="match status" value="1"/>
</dbReference>
<sequence length="277" mass="30543">MHIAELKRKSIESRKKILKYIYNAKAGHTGGSLSIVDILNVLYNNVMNVSPENFNSRTRDMFIQSKGHSVEALYIVLADKGFFPEEDLLSLCKYNSPYIGHPTKSIPGIEQNTGGLGHGLPICAGAALAAKKDNSGVKVFTILGDGEMAEGSNWEAMMFAAHYKLDNLCAILDYNKLQITAPNSDVMGLEPIDKKLEAFGWAVAHVDGHNLAELSQTLNNLPLESGKPTFIIAHTTKGKGISYMENVLKWHHGVPTKEQYDLAMEELDNQLQELETV</sequence>
<evidence type="ECO:0000313" key="6">
    <source>
        <dbReference type="Proteomes" id="UP001485226"/>
    </source>
</evidence>
<dbReference type="InterPro" id="IPR005474">
    <property type="entry name" value="Transketolase_N"/>
</dbReference>
<evidence type="ECO:0000259" key="4">
    <source>
        <dbReference type="Pfam" id="PF00456"/>
    </source>
</evidence>
<evidence type="ECO:0000256" key="3">
    <source>
        <dbReference type="ARBA" id="ARBA00023052"/>
    </source>
</evidence>
<protein>
    <submittedName>
        <fullName evidence="5">Transketolase</fullName>
    </submittedName>
</protein>
<proteinExistence type="inferred from homology"/>
<name>A0ABU9IMG9_9FLAO</name>
<dbReference type="EMBL" id="JBBYHS010000007">
    <property type="protein sequence ID" value="MEL1253633.1"/>
    <property type="molecule type" value="Genomic_DNA"/>
</dbReference>
<keyword evidence="6" id="KW-1185">Reference proteome</keyword>
<dbReference type="SUPFAM" id="SSF52518">
    <property type="entry name" value="Thiamin diphosphate-binding fold (THDP-binding)"/>
    <property type="match status" value="1"/>
</dbReference>
<evidence type="ECO:0000256" key="2">
    <source>
        <dbReference type="ARBA" id="ARBA00007131"/>
    </source>
</evidence>
<evidence type="ECO:0000256" key="1">
    <source>
        <dbReference type="ARBA" id="ARBA00001964"/>
    </source>
</evidence>
<comment type="similarity">
    <text evidence="2">Belongs to the transketolase family.</text>
</comment>
<dbReference type="PANTHER" id="PTHR47514:SF1">
    <property type="entry name" value="TRANSKETOLASE N-TERMINAL SECTION-RELATED"/>
    <property type="match status" value="1"/>
</dbReference>
<accession>A0ABU9IMG9</accession>
<reference evidence="5 6" key="1">
    <citation type="submission" date="2024-04" db="EMBL/GenBank/DDBJ databases">
        <title>Flavobacterium sp. DGU38 16S ribosomal RNA gene Genome sequencing and assembly.</title>
        <authorList>
            <person name="Park S."/>
        </authorList>
    </citation>
    <scope>NUCLEOTIDE SEQUENCE [LARGE SCALE GENOMIC DNA]</scope>
    <source>
        <strain evidence="5 6">DGU38</strain>
    </source>
</reference>
<organism evidence="5 6">
    <name type="scientific">Flavobacterium calami</name>
    <dbReference type="NCBI Taxonomy" id="3139144"/>
    <lineage>
        <taxon>Bacteria</taxon>
        <taxon>Pseudomonadati</taxon>
        <taxon>Bacteroidota</taxon>
        <taxon>Flavobacteriia</taxon>
        <taxon>Flavobacteriales</taxon>
        <taxon>Flavobacteriaceae</taxon>
        <taxon>Flavobacterium</taxon>
    </lineage>
</organism>
<dbReference type="CDD" id="cd02012">
    <property type="entry name" value="TPP_TK"/>
    <property type="match status" value="1"/>
</dbReference>
<gene>
    <name evidence="5" type="ORF">AAEO57_07600</name>
</gene>
<evidence type="ECO:0000313" key="5">
    <source>
        <dbReference type="EMBL" id="MEL1253633.1"/>
    </source>
</evidence>